<evidence type="ECO:0000256" key="1">
    <source>
        <dbReference type="SAM" id="SignalP"/>
    </source>
</evidence>
<dbReference type="EMBL" id="QXFV01001760">
    <property type="protein sequence ID" value="KAE8998881.1"/>
    <property type="molecule type" value="Genomic_DNA"/>
</dbReference>
<organism evidence="3 4">
    <name type="scientific">Phytophthora rubi</name>
    <dbReference type="NCBI Taxonomy" id="129364"/>
    <lineage>
        <taxon>Eukaryota</taxon>
        <taxon>Sar</taxon>
        <taxon>Stramenopiles</taxon>
        <taxon>Oomycota</taxon>
        <taxon>Peronosporomycetes</taxon>
        <taxon>Peronosporales</taxon>
        <taxon>Peronosporaceae</taxon>
        <taxon>Phytophthora</taxon>
    </lineage>
</organism>
<evidence type="ECO:0000313" key="2">
    <source>
        <dbReference type="EMBL" id="KAE8997658.1"/>
    </source>
</evidence>
<gene>
    <name evidence="3" type="ORF">PR001_g19203</name>
    <name evidence="2" type="ORF">PR002_g18970</name>
</gene>
<proteinExistence type="predicted"/>
<dbReference type="Proteomes" id="UP000435112">
    <property type="component" value="Unassembled WGS sequence"/>
</dbReference>
<protein>
    <recommendedName>
        <fullName evidence="6">Secreted protein</fullName>
    </recommendedName>
</protein>
<reference evidence="4 5" key="1">
    <citation type="submission" date="2018-09" db="EMBL/GenBank/DDBJ databases">
        <title>Genomic investigation of the strawberry pathogen Phytophthora fragariae indicates pathogenicity is determined by transcriptional variation in three key races.</title>
        <authorList>
            <person name="Adams T.M."/>
            <person name="Armitage A.D."/>
            <person name="Sobczyk M.K."/>
            <person name="Bates H.J."/>
            <person name="Dunwell J.M."/>
            <person name="Nellist C.F."/>
            <person name="Harrison R.J."/>
        </authorList>
    </citation>
    <scope>NUCLEOTIDE SEQUENCE [LARGE SCALE GENOMIC DNA]</scope>
    <source>
        <strain evidence="3 4">SCRP249</strain>
        <strain evidence="2 5">SCRP324</strain>
    </source>
</reference>
<evidence type="ECO:0000313" key="3">
    <source>
        <dbReference type="EMBL" id="KAE8998881.1"/>
    </source>
</evidence>
<dbReference type="Proteomes" id="UP000429607">
    <property type="component" value="Unassembled WGS sequence"/>
</dbReference>
<evidence type="ECO:0000313" key="4">
    <source>
        <dbReference type="Proteomes" id="UP000429607"/>
    </source>
</evidence>
<feature type="signal peptide" evidence="1">
    <location>
        <begin position="1"/>
        <end position="26"/>
    </location>
</feature>
<comment type="caution">
    <text evidence="3">The sequence shown here is derived from an EMBL/GenBank/DDBJ whole genome shotgun (WGS) entry which is preliminary data.</text>
</comment>
<evidence type="ECO:0008006" key="6">
    <source>
        <dbReference type="Google" id="ProtNLM"/>
    </source>
</evidence>
<feature type="chain" id="PRO_5036379903" description="Secreted protein" evidence="1">
    <location>
        <begin position="27"/>
        <end position="92"/>
    </location>
</feature>
<accession>A0A6A3JVH1</accession>
<name>A0A6A3JVH1_9STRA</name>
<sequence>MVFFGTNAGVASLIWLLNMLCAALTARSNSKVPPSSSSPPTLQAHCNMVCSKYQYPSLLKPGHGTLQCRNASSAFAVLQTVIHNAAEKQSEK</sequence>
<dbReference type="EMBL" id="QXFU01001671">
    <property type="protein sequence ID" value="KAE8997658.1"/>
    <property type="molecule type" value="Genomic_DNA"/>
</dbReference>
<keyword evidence="1" id="KW-0732">Signal</keyword>
<evidence type="ECO:0000313" key="5">
    <source>
        <dbReference type="Proteomes" id="UP000435112"/>
    </source>
</evidence>
<dbReference type="AlphaFoldDB" id="A0A6A3JVH1"/>